<evidence type="ECO:0000313" key="6">
    <source>
        <dbReference type="Proteomes" id="UP000285575"/>
    </source>
</evidence>
<keyword evidence="6" id="KW-1185">Reference proteome</keyword>
<dbReference type="AlphaFoldDB" id="A0A437RSG7"/>
<sequence length="606" mass="65703">MTRKASILSRLALALAGLLPLAAWPSPVLDTRPVPPTNTRSALPEGWHHGAFMEIFVRGWRDSNGDGIGDLRGLTQSLDHLQELGVRGLWLMPITANADGDHGYATTDFRAIAPEYGTLEDFDELLREAHRRGIGVIMDYVINHSAAQHPMFLQALKGPDNPFRPWFVWSEAMPVGWDIWGKNPWYAAEDQPWLFTGDVKQLPPPSAGAKNFYFGTFGPHMPDFNFRHPPVLQYHEDSLRFWLNRGLDGYRLDAVPHLLEGDAVRWNDQPESRALTKRLQDLIKGYEHRYVVCEATAEPAAYGDPAVCGGAFAFGFVHHYVKAAQGEAESVQKVATHYDVAQGGASPTMATFLSNHDIFAGRRLWDQLGGNERAYRLAAAGYLLQPGTPFIYYGEEIGQAGVPGLPGDLPLRGPYSWTAEPGAAGFTAGTPFRPVASNAATHNLQAQRADPGSLFNFYKTLLALRNTRPSLARGRMEHGFAQGLVAGWQRVHGGERAVVLVNYGTQLAQAQMDKLPPNARLHSALPAGGALATKANAAGQASLYLGPQSVRVLLVNSGAQAVNKAAKPAKKTPAKKGAKAAPKKKAAGKAAPKKAAPKKAPARKPA</sequence>
<gene>
    <name evidence="5" type="ORF">EOE66_03745</name>
</gene>
<evidence type="ECO:0000256" key="3">
    <source>
        <dbReference type="SAM" id="SignalP"/>
    </source>
</evidence>
<feature type="chain" id="PRO_5019575637" evidence="3">
    <location>
        <begin position="26"/>
        <end position="606"/>
    </location>
</feature>
<accession>A0A437RSG7</accession>
<evidence type="ECO:0000259" key="4">
    <source>
        <dbReference type="SMART" id="SM00642"/>
    </source>
</evidence>
<dbReference type="Pfam" id="PF00128">
    <property type="entry name" value="Alpha-amylase"/>
    <property type="match status" value="1"/>
</dbReference>
<dbReference type="OrthoDB" id="9805159at2"/>
<evidence type="ECO:0000256" key="2">
    <source>
        <dbReference type="SAM" id="MobiDB-lite"/>
    </source>
</evidence>
<dbReference type="PANTHER" id="PTHR10357">
    <property type="entry name" value="ALPHA-AMYLASE FAMILY MEMBER"/>
    <property type="match status" value="1"/>
</dbReference>
<evidence type="ECO:0000256" key="1">
    <source>
        <dbReference type="ARBA" id="ARBA00008061"/>
    </source>
</evidence>
<dbReference type="PANTHER" id="PTHR10357:SF179">
    <property type="entry name" value="NEUTRAL AND BASIC AMINO ACID TRANSPORT PROTEIN RBAT"/>
    <property type="match status" value="1"/>
</dbReference>
<keyword evidence="3" id="KW-0732">Signal</keyword>
<feature type="compositionally biased region" description="Basic residues" evidence="2">
    <location>
        <begin position="567"/>
        <end position="606"/>
    </location>
</feature>
<comment type="caution">
    <text evidence="5">The sequence shown here is derived from an EMBL/GenBank/DDBJ whole genome shotgun (WGS) entry which is preliminary data.</text>
</comment>
<proteinExistence type="inferred from homology"/>
<name>A0A437RSG7_9BURK</name>
<dbReference type="CDD" id="cd11316">
    <property type="entry name" value="AmyAc_bac2_AmyA"/>
    <property type="match status" value="1"/>
</dbReference>
<dbReference type="InterPro" id="IPR045857">
    <property type="entry name" value="O16G_dom_2"/>
</dbReference>
<reference evidence="5 6" key="1">
    <citation type="submission" date="2019-01" db="EMBL/GenBank/DDBJ databases">
        <authorList>
            <person name="Chen W.-M."/>
        </authorList>
    </citation>
    <scope>NUCLEOTIDE SEQUENCE [LARGE SCALE GENOMIC DNA]</scope>
    <source>
        <strain evidence="5 6">KYPY4</strain>
    </source>
</reference>
<feature type="signal peptide" evidence="3">
    <location>
        <begin position="1"/>
        <end position="25"/>
    </location>
</feature>
<protein>
    <submittedName>
        <fullName evidence="5">DUF3459 domain-containing protein</fullName>
    </submittedName>
</protein>
<dbReference type="Gene3D" id="3.90.400.10">
    <property type="entry name" value="Oligo-1,6-glucosidase, Domain 2"/>
    <property type="match status" value="1"/>
</dbReference>
<feature type="domain" description="Glycosyl hydrolase family 13 catalytic" evidence="4">
    <location>
        <begin position="54"/>
        <end position="433"/>
    </location>
</feature>
<dbReference type="GO" id="GO:0004556">
    <property type="term" value="F:alpha-amylase activity"/>
    <property type="evidence" value="ECO:0007669"/>
    <property type="project" value="TreeGrafter"/>
</dbReference>
<dbReference type="EMBL" id="SACR01000001">
    <property type="protein sequence ID" value="RVU49681.1"/>
    <property type="molecule type" value="Genomic_DNA"/>
</dbReference>
<comment type="similarity">
    <text evidence="1">Belongs to the glycosyl hydrolase 13 family.</text>
</comment>
<dbReference type="RefSeq" id="WP_128227313.1">
    <property type="nucleotide sequence ID" value="NZ_SACR01000001.1"/>
</dbReference>
<evidence type="ECO:0000313" key="5">
    <source>
        <dbReference type="EMBL" id="RVU49681.1"/>
    </source>
</evidence>
<dbReference type="Proteomes" id="UP000285575">
    <property type="component" value="Unassembled WGS sequence"/>
</dbReference>
<organism evidence="5 6">
    <name type="scientific">Rubrivivax rivuli</name>
    <dbReference type="NCBI Taxonomy" id="1862385"/>
    <lineage>
        <taxon>Bacteria</taxon>
        <taxon>Pseudomonadati</taxon>
        <taxon>Pseudomonadota</taxon>
        <taxon>Betaproteobacteria</taxon>
        <taxon>Burkholderiales</taxon>
        <taxon>Sphaerotilaceae</taxon>
        <taxon>Rubrivivax</taxon>
    </lineage>
</organism>
<feature type="region of interest" description="Disordered" evidence="2">
    <location>
        <begin position="562"/>
        <end position="606"/>
    </location>
</feature>
<dbReference type="GO" id="GO:0009313">
    <property type="term" value="P:oligosaccharide catabolic process"/>
    <property type="evidence" value="ECO:0007669"/>
    <property type="project" value="TreeGrafter"/>
</dbReference>
<dbReference type="SUPFAM" id="SSF51445">
    <property type="entry name" value="(Trans)glycosidases"/>
    <property type="match status" value="1"/>
</dbReference>
<dbReference type="InterPro" id="IPR006047">
    <property type="entry name" value="GH13_cat_dom"/>
</dbReference>
<dbReference type="InterPro" id="IPR017853">
    <property type="entry name" value="GH"/>
</dbReference>
<dbReference type="SMART" id="SM00642">
    <property type="entry name" value="Aamy"/>
    <property type="match status" value="1"/>
</dbReference>
<dbReference type="Gene3D" id="3.20.20.80">
    <property type="entry name" value="Glycosidases"/>
    <property type="match status" value="1"/>
</dbReference>